<dbReference type="SUPFAM" id="SSF46785">
    <property type="entry name" value="Winged helix' DNA-binding domain"/>
    <property type="match status" value="1"/>
</dbReference>
<dbReference type="InterPro" id="IPR036388">
    <property type="entry name" value="WH-like_DNA-bd_sf"/>
</dbReference>
<dbReference type="Gene3D" id="1.10.10.10">
    <property type="entry name" value="Winged helix-like DNA-binding domain superfamily/Winged helix DNA-binding domain"/>
    <property type="match status" value="1"/>
</dbReference>
<keyword evidence="4" id="KW-1185">Reference proteome</keyword>
<gene>
    <name evidence="3" type="ORF">SK069_06025</name>
</gene>
<dbReference type="InterPro" id="IPR036390">
    <property type="entry name" value="WH_DNA-bd_sf"/>
</dbReference>
<dbReference type="InterPro" id="IPR000835">
    <property type="entry name" value="HTH_MarR-typ"/>
</dbReference>
<evidence type="ECO:0000259" key="2">
    <source>
        <dbReference type="PROSITE" id="PS50995"/>
    </source>
</evidence>
<comment type="caution">
    <text evidence="3">The sequence shown here is derived from an EMBL/GenBank/DDBJ whole genome shotgun (WGS) entry which is preliminary data.</text>
</comment>
<dbReference type="RefSeq" id="WP_319953294.1">
    <property type="nucleotide sequence ID" value="NZ_JAXAVX010000002.1"/>
</dbReference>
<dbReference type="SMART" id="SM00347">
    <property type="entry name" value="HTH_MARR"/>
    <property type="match status" value="1"/>
</dbReference>
<dbReference type="PRINTS" id="PR00598">
    <property type="entry name" value="HTHMARR"/>
</dbReference>
<name>A0ABU4VJN2_9ACTN</name>
<comment type="subcellular location">
    <subcellularLocation>
        <location evidence="1">Cytoplasm</location>
    </subcellularLocation>
</comment>
<dbReference type="Pfam" id="PF01047">
    <property type="entry name" value="MarR"/>
    <property type="match status" value="1"/>
</dbReference>
<accession>A0ABU4VJN2</accession>
<evidence type="ECO:0000313" key="4">
    <source>
        <dbReference type="Proteomes" id="UP001277761"/>
    </source>
</evidence>
<organism evidence="3 4">
    <name type="scientific">Patulibacter brassicae</name>
    <dbReference type="NCBI Taxonomy" id="1705717"/>
    <lineage>
        <taxon>Bacteria</taxon>
        <taxon>Bacillati</taxon>
        <taxon>Actinomycetota</taxon>
        <taxon>Thermoleophilia</taxon>
        <taxon>Solirubrobacterales</taxon>
        <taxon>Patulibacteraceae</taxon>
        <taxon>Patulibacter</taxon>
    </lineage>
</organism>
<dbReference type="PROSITE" id="PS50995">
    <property type="entry name" value="HTH_MARR_2"/>
    <property type="match status" value="1"/>
</dbReference>
<dbReference type="EMBL" id="JAXAVX010000002">
    <property type="protein sequence ID" value="MDX8151141.1"/>
    <property type="molecule type" value="Genomic_DNA"/>
</dbReference>
<evidence type="ECO:0000313" key="3">
    <source>
        <dbReference type="EMBL" id="MDX8151141.1"/>
    </source>
</evidence>
<dbReference type="Proteomes" id="UP001277761">
    <property type="component" value="Unassembled WGS sequence"/>
</dbReference>
<evidence type="ECO:0000256" key="1">
    <source>
        <dbReference type="ARBA" id="ARBA00004496"/>
    </source>
</evidence>
<reference evidence="3 4" key="1">
    <citation type="submission" date="2023-11" db="EMBL/GenBank/DDBJ databases">
        <authorList>
            <person name="Xu M."/>
            <person name="Jiang T."/>
        </authorList>
    </citation>
    <scope>NUCLEOTIDE SEQUENCE [LARGE SCALE GENOMIC DNA]</scope>
    <source>
        <strain evidence="3 4">SD</strain>
    </source>
</reference>
<dbReference type="PANTHER" id="PTHR33164:SF5">
    <property type="entry name" value="ORGANIC HYDROPEROXIDE RESISTANCE TRANSCRIPTIONAL REGULATOR"/>
    <property type="match status" value="1"/>
</dbReference>
<protein>
    <submittedName>
        <fullName evidence="3">MarR family transcriptional regulator</fullName>
    </submittedName>
</protein>
<proteinExistence type="predicted"/>
<feature type="domain" description="HTH marR-type" evidence="2">
    <location>
        <begin position="14"/>
        <end position="144"/>
    </location>
</feature>
<dbReference type="InterPro" id="IPR039422">
    <property type="entry name" value="MarR/SlyA-like"/>
</dbReference>
<sequence>MAAPDPATTSQRLDDQLCFSLYAASRAVTQLYRPLLEPLGITYPQYLVLLVLWERGAVPVGELGTALRLDYGTLSPLLKRLEAAGLVERTRRPDDERSVLIALTEAGDALRTRAAAVPVAIGDAMALPAGEHERLLEVLAGLTERVAARAAELAAR</sequence>
<dbReference type="PANTHER" id="PTHR33164">
    <property type="entry name" value="TRANSCRIPTIONAL REGULATOR, MARR FAMILY"/>
    <property type="match status" value="1"/>
</dbReference>